<comment type="caution">
    <text evidence="7">Lacks conserved residue(s) required for the propagation of feature annotation.</text>
</comment>
<evidence type="ECO:0000256" key="8">
    <source>
        <dbReference type="RuleBase" id="RU000605"/>
    </source>
</evidence>
<comment type="subunit">
    <text evidence="7">Homotetramer.</text>
</comment>
<evidence type="ECO:0000256" key="1">
    <source>
        <dbReference type="ARBA" id="ARBA00005044"/>
    </source>
</evidence>
<dbReference type="PROSITE" id="PS00787">
    <property type="entry name" value="CHORISMATE_SYNTHASE_1"/>
    <property type="match status" value="1"/>
</dbReference>
<feature type="binding site" evidence="7">
    <location>
        <begin position="239"/>
        <end position="240"/>
    </location>
    <ligand>
        <name>FMN</name>
        <dbReference type="ChEBI" id="CHEBI:58210"/>
    </ligand>
</feature>
<dbReference type="PIRSF" id="PIRSF001456">
    <property type="entry name" value="Chorismate_synth"/>
    <property type="match status" value="1"/>
</dbReference>
<dbReference type="GO" id="GO:0009423">
    <property type="term" value="P:chorismate biosynthetic process"/>
    <property type="evidence" value="ECO:0007669"/>
    <property type="project" value="UniProtKB-UniRule"/>
</dbReference>
<evidence type="ECO:0000313" key="9">
    <source>
        <dbReference type="EMBL" id="HIX04353.1"/>
    </source>
</evidence>
<accession>A0A9D1V1R0</accession>
<comment type="pathway">
    <text evidence="1 7 8">Metabolic intermediate biosynthesis; chorismate biosynthesis; chorismate from D-erythrose 4-phosphate and phosphoenolpyruvate: step 7/7.</text>
</comment>
<reference evidence="9" key="2">
    <citation type="submission" date="2021-04" db="EMBL/GenBank/DDBJ databases">
        <authorList>
            <person name="Gilroy R."/>
        </authorList>
    </citation>
    <scope>NUCLEOTIDE SEQUENCE</scope>
    <source>
        <strain evidence="9">23274</strain>
    </source>
</reference>
<comment type="caution">
    <text evidence="9">The sequence shown here is derived from an EMBL/GenBank/DDBJ whole genome shotgun (WGS) entry which is preliminary data.</text>
</comment>
<keyword evidence="7" id="KW-0274">FAD</keyword>
<proteinExistence type="inferred from homology"/>
<dbReference type="GO" id="GO:0004107">
    <property type="term" value="F:chorismate synthase activity"/>
    <property type="evidence" value="ECO:0007669"/>
    <property type="project" value="UniProtKB-UniRule"/>
</dbReference>
<dbReference type="SUPFAM" id="SSF103263">
    <property type="entry name" value="Chorismate synthase, AroC"/>
    <property type="match status" value="1"/>
</dbReference>
<dbReference type="InterPro" id="IPR000453">
    <property type="entry name" value="Chorismate_synth"/>
</dbReference>
<dbReference type="GO" id="GO:0005829">
    <property type="term" value="C:cytosol"/>
    <property type="evidence" value="ECO:0007669"/>
    <property type="project" value="TreeGrafter"/>
</dbReference>
<dbReference type="InterPro" id="IPR035904">
    <property type="entry name" value="Chorismate_synth_AroC_sf"/>
</dbReference>
<dbReference type="FunFam" id="3.60.150.10:FF:000003">
    <property type="entry name" value="Chorismate synthase"/>
    <property type="match status" value="1"/>
</dbReference>
<feature type="binding site" evidence="7">
    <location>
        <position position="324"/>
    </location>
    <ligand>
        <name>FMN</name>
        <dbReference type="ChEBI" id="CHEBI:58210"/>
    </ligand>
</feature>
<evidence type="ECO:0000256" key="7">
    <source>
        <dbReference type="HAMAP-Rule" id="MF_00300"/>
    </source>
</evidence>
<feature type="binding site" evidence="7">
    <location>
        <position position="46"/>
    </location>
    <ligand>
        <name>NADP(+)</name>
        <dbReference type="ChEBI" id="CHEBI:58349"/>
    </ligand>
</feature>
<dbReference type="GO" id="GO:0009073">
    <property type="term" value="P:aromatic amino acid family biosynthetic process"/>
    <property type="evidence" value="ECO:0007669"/>
    <property type="project" value="UniProtKB-KW"/>
</dbReference>
<keyword evidence="4 7" id="KW-0028">Amino-acid biosynthesis</keyword>
<dbReference type="HAMAP" id="MF_00300">
    <property type="entry name" value="Chorismate_synth"/>
    <property type="match status" value="1"/>
</dbReference>
<dbReference type="PANTHER" id="PTHR21085">
    <property type="entry name" value="CHORISMATE SYNTHASE"/>
    <property type="match status" value="1"/>
</dbReference>
<protein>
    <recommendedName>
        <fullName evidence="3 7">Chorismate synthase</fullName>
        <shortName evidence="7">CS</shortName>
        <ecNumber evidence="3 7">4.2.3.5</ecNumber>
    </recommendedName>
    <alternativeName>
        <fullName evidence="7">5-enolpyruvylshikimate-3-phosphate phospholyase</fullName>
    </alternativeName>
</protein>
<evidence type="ECO:0000256" key="5">
    <source>
        <dbReference type="ARBA" id="ARBA00023141"/>
    </source>
</evidence>
<keyword evidence="6 7" id="KW-0456">Lyase</keyword>
<dbReference type="NCBIfam" id="NF003793">
    <property type="entry name" value="PRK05382.1"/>
    <property type="match status" value="1"/>
</dbReference>
<dbReference type="GO" id="GO:0008652">
    <property type="term" value="P:amino acid biosynthetic process"/>
    <property type="evidence" value="ECO:0007669"/>
    <property type="project" value="UniProtKB-KW"/>
</dbReference>
<dbReference type="InterPro" id="IPR020541">
    <property type="entry name" value="Chorismate_synthase_CS"/>
</dbReference>
<comment type="cofactor">
    <cofactor evidence="7 8">
        <name>FMNH2</name>
        <dbReference type="ChEBI" id="CHEBI:57618"/>
    </cofactor>
    <text evidence="7 8">Reduced FMN (FMNH(2)).</text>
</comment>
<evidence type="ECO:0000256" key="6">
    <source>
        <dbReference type="ARBA" id="ARBA00023239"/>
    </source>
</evidence>
<evidence type="ECO:0000256" key="3">
    <source>
        <dbReference type="ARBA" id="ARBA00013036"/>
    </source>
</evidence>
<dbReference type="CDD" id="cd07304">
    <property type="entry name" value="Chorismate_synthase"/>
    <property type="match status" value="1"/>
</dbReference>
<comment type="catalytic activity">
    <reaction evidence="7 8">
        <text>5-O-(1-carboxyvinyl)-3-phosphoshikimate = chorismate + phosphate</text>
        <dbReference type="Rhea" id="RHEA:21020"/>
        <dbReference type="ChEBI" id="CHEBI:29748"/>
        <dbReference type="ChEBI" id="CHEBI:43474"/>
        <dbReference type="ChEBI" id="CHEBI:57701"/>
        <dbReference type="EC" id="4.2.3.5"/>
    </reaction>
</comment>
<evidence type="ECO:0000256" key="4">
    <source>
        <dbReference type="ARBA" id="ARBA00022605"/>
    </source>
</evidence>
<gene>
    <name evidence="7 9" type="primary">aroC</name>
    <name evidence="9" type="ORF">H9863_09620</name>
</gene>
<keyword evidence="7" id="KW-0521">NADP</keyword>
<comment type="similarity">
    <text evidence="2 7 8">Belongs to the chorismate synthase family.</text>
</comment>
<dbReference type="Gene3D" id="3.60.150.10">
    <property type="entry name" value="Chorismate synthase AroC"/>
    <property type="match status" value="1"/>
</dbReference>
<feature type="binding site" evidence="7">
    <location>
        <begin position="298"/>
        <end position="302"/>
    </location>
    <ligand>
        <name>FMN</name>
        <dbReference type="ChEBI" id="CHEBI:58210"/>
    </ligand>
</feature>
<dbReference type="EMBL" id="DXFT01000189">
    <property type="protein sequence ID" value="HIX04353.1"/>
    <property type="molecule type" value="Genomic_DNA"/>
</dbReference>
<feature type="binding site" evidence="7">
    <location>
        <position position="283"/>
    </location>
    <ligand>
        <name>FMN</name>
        <dbReference type="ChEBI" id="CHEBI:58210"/>
    </ligand>
</feature>
<reference evidence="9" key="1">
    <citation type="journal article" date="2021" name="PeerJ">
        <title>Extensive microbial diversity within the chicken gut microbiome revealed by metagenomics and culture.</title>
        <authorList>
            <person name="Gilroy R."/>
            <person name="Ravi A."/>
            <person name="Getino M."/>
            <person name="Pursley I."/>
            <person name="Horton D.L."/>
            <person name="Alikhan N.F."/>
            <person name="Baker D."/>
            <person name="Gharbi K."/>
            <person name="Hall N."/>
            <person name="Watson M."/>
            <person name="Adriaenssens E.M."/>
            <person name="Foster-Nyarko E."/>
            <person name="Jarju S."/>
            <person name="Secka A."/>
            <person name="Antonio M."/>
            <person name="Oren A."/>
            <person name="Chaudhuri R.R."/>
            <person name="La Ragione R."/>
            <person name="Hildebrand F."/>
            <person name="Pallen M.J."/>
        </authorList>
    </citation>
    <scope>NUCLEOTIDE SEQUENCE</scope>
    <source>
        <strain evidence="9">23274</strain>
    </source>
</reference>
<dbReference type="Proteomes" id="UP000824202">
    <property type="component" value="Unassembled WGS sequence"/>
</dbReference>
<keyword evidence="7" id="KW-0288">FMN</keyword>
<dbReference type="GO" id="GO:0010181">
    <property type="term" value="F:FMN binding"/>
    <property type="evidence" value="ECO:0007669"/>
    <property type="project" value="TreeGrafter"/>
</dbReference>
<dbReference type="EC" id="4.2.3.5" evidence="3 7"/>
<keyword evidence="7" id="KW-0285">Flavoprotein</keyword>
<comment type="function">
    <text evidence="7">Catalyzes the anti-1,4-elimination of the C-3 phosphate and the C-6 proR hydrogen from 5-enolpyruvylshikimate-3-phosphate (EPSP) to yield chorismate, which is the branch point compound that serves as the starting substrate for the three terminal pathways of aromatic amino acid biosynthesis. This reaction introduces a second double bond into the aromatic ring system.</text>
</comment>
<feature type="binding site" evidence="7">
    <location>
        <begin position="123"/>
        <end position="125"/>
    </location>
    <ligand>
        <name>FMN</name>
        <dbReference type="ChEBI" id="CHEBI:58210"/>
    </ligand>
</feature>
<dbReference type="NCBIfam" id="TIGR00033">
    <property type="entry name" value="aroC"/>
    <property type="match status" value="1"/>
</dbReference>
<dbReference type="AlphaFoldDB" id="A0A9D1V1R0"/>
<evidence type="ECO:0000256" key="2">
    <source>
        <dbReference type="ARBA" id="ARBA00008014"/>
    </source>
</evidence>
<organism evidence="9 10">
    <name type="scientific">Candidatus Odoribacter faecigallinarum</name>
    <dbReference type="NCBI Taxonomy" id="2838706"/>
    <lineage>
        <taxon>Bacteria</taxon>
        <taxon>Pseudomonadati</taxon>
        <taxon>Bacteroidota</taxon>
        <taxon>Bacteroidia</taxon>
        <taxon>Bacteroidales</taxon>
        <taxon>Odoribacteraceae</taxon>
        <taxon>Odoribacter</taxon>
    </lineage>
</organism>
<name>A0A9D1V1R0_9BACT</name>
<dbReference type="Pfam" id="PF01264">
    <property type="entry name" value="Chorismate_synt"/>
    <property type="match status" value="1"/>
</dbReference>
<dbReference type="PANTHER" id="PTHR21085:SF0">
    <property type="entry name" value="CHORISMATE SYNTHASE"/>
    <property type="match status" value="1"/>
</dbReference>
<keyword evidence="5 7" id="KW-0057">Aromatic amino acid biosynthesis</keyword>
<evidence type="ECO:0000313" key="10">
    <source>
        <dbReference type="Proteomes" id="UP000824202"/>
    </source>
</evidence>
<sequence>MNTIGRLFRLTSFGESHGVAVGGVVDGCPAGIVLSVEELQGELDRRRPGQSPLVSGRKETDRLEVLSGIFEGKTTGMPIAFMVRNRDCRPEDYEALKDVFRPSHADFTWESKYGIRDWRGGGRSSAREHVARVVAGGIARQVLQRQGIRIVAYTSQVGNVVLPEEYVPDSVMDVEKSAVRCPHSRTADKMEKLITEMQQAGDSVGGVVSCRITGLPVGLGEPVFDRFQARLAYAMMGINAAKGFEYGEGFHAAEMRGSGHNDAFAWKEGKMRTATNHSGGIQGGITNGEEVYFRVAFKPVSSIRLPQDTVTRDGKTTTLEVKGRHDACVVPRAVPVVEAMAAMTVLDFLLEAGKYGNLTF</sequence>